<dbReference type="Proteomes" id="UP001497623">
    <property type="component" value="Unassembled WGS sequence"/>
</dbReference>
<dbReference type="EMBL" id="CAXKWB010010136">
    <property type="protein sequence ID" value="CAL4096983.1"/>
    <property type="molecule type" value="Genomic_DNA"/>
</dbReference>
<evidence type="ECO:0000313" key="1">
    <source>
        <dbReference type="EMBL" id="CAL4096983.1"/>
    </source>
</evidence>
<proteinExistence type="predicted"/>
<keyword evidence="2" id="KW-1185">Reference proteome</keyword>
<organism evidence="1 2">
    <name type="scientific">Meganyctiphanes norvegica</name>
    <name type="common">Northern krill</name>
    <name type="synonym">Thysanopoda norvegica</name>
    <dbReference type="NCBI Taxonomy" id="48144"/>
    <lineage>
        <taxon>Eukaryota</taxon>
        <taxon>Metazoa</taxon>
        <taxon>Ecdysozoa</taxon>
        <taxon>Arthropoda</taxon>
        <taxon>Crustacea</taxon>
        <taxon>Multicrustacea</taxon>
        <taxon>Malacostraca</taxon>
        <taxon>Eumalacostraca</taxon>
        <taxon>Eucarida</taxon>
        <taxon>Euphausiacea</taxon>
        <taxon>Euphausiidae</taxon>
        <taxon>Meganyctiphanes</taxon>
    </lineage>
</organism>
<reference evidence="1 2" key="1">
    <citation type="submission" date="2024-05" db="EMBL/GenBank/DDBJ databases">
        <authorList>
            <person name="Wallberg A."/>
        </authorList>
    </citation>
    <scope>NUCLEOTIDE SEQUENCE [LARGE SCALE GENOMIC DNA]</scope>
</reference>
<sequence>CEVSAEAPAFQTAAKVVQIKVIEPPGGPPVISGAVTSHEVHDEVALNCTSPPSQPPAQLTFYINHQKADESWVIEYPHSEPHRGAVGSVLGLQFLLRPRLLQQGYLIVRCTASISNLYWKTAHKVIYGDPPQHALMVEPRPSGGSSRPRMCQLLCFLQPLLMAALLFLVKMQTT</sequence>
<name>A0AAV2QQI9_MEGNR</name>
<feature type="non-terminal residue" evidence="1">
    <location>
        <position position="1"/>
    </location>
</feature>
<dbReference type="PANTHER" id="PTHR21261">
    <property type="entry name" value="BEAT PROTEIN"/>
    <property type="match status" value="1"/>
</dbReference>
<gene>
    <name evidence="1" type="ORF">MNOR_LOCUS15876</name>
</gene>
<comment type="caution">
    <text evidence="1">The sequence shown here is derived from an EMBL/GenBank/DDBJ whole genome shotgun (WGS) entry which is preliminary data.</text>
</comment>
<evidence type="ECO:0000313" key="2">
    <source>
        <dbReference type="Proteomes" id="UP001497623"/>
    </source>
</evidence>
<accession>A0AAV2QQI9</accession>
<dbReference type="PANTHER" id="PTHR21261:SF15">
    <property type="entry name" value="BEATEN PATH IIIA, ISOFORM D-RELATED"/>
    <property type="match status" value="1"/>
</dbReference>
<dbReference type="AlphaFoldDB" id="A0AAV2QQI9"/>
<protein>
    <submittedName>
        <fullName evidence="1">Uncharacterized protein</fullName>
    </submittedName>
</protein>